<evidence type="ECO:0000313" key="1">
    <source>
        <dbReference type="EMBL" id="ANQ06879.1"/>
    </source>
</evidence>
<dbReference type="EMBL" id="CP016243">
    <property type="protein sequence ID" value="ANQ06879.1"/>
    <property type="molecule type" value="Genomic_DNA"/>
</dbReference>
<dbReference type="AlphaFoldDB" id="A0A1B1DW56"/>
<sequence>MGQECKDKGLCCGRPRRAFESYRSQLREKLPQTHQDDDNFMDDISRAACCVSEMQGSELDERELCDLPYYLLGSMIYEKIKDKSKFRTTMNGVTGALKEYFGKLECTIEQSKSGIKLFAKMKDLGMDPLQPENIREEQEEQEDSSTVSFDRYKKYLYEIADKYATVEGLCTAQTKTDDCEGVSEEYKEKTPQKLYEAMYGKVQLQRPEVLSTDDCQEEEKLPSEKVYCELNQANDKCNGAGGTDAGEVSKELKTIVKKYVMSMEYEDRVVQAYCYAPTMKADIVPKEEDRCKFLYYWIGHTLFFTSNKKDQFSTAMKSVYDELGKLKGGGINHPCNILYDGNDNINLDIFTKMKTIFDYYHDYTTIKKCVDDPQAPDPKCTTEYASYLGRVVSAYKDMNAECKGENKNGWCTDFKSMTDERTYEELLHLKCSLKYTSECTNITAAILGTLTSISLPAAALLLYKYTSLFNGISNTLFGGGGGSSNRRKARSIIHHKLNTSLSEDDRSTLDDSTYDSTDVSTMEYLPSIMVVDHQDDHHHPNDKVIIANKDNKNNSNLDNDKK</sequence>
<dbReference type="VEuPathDB" id="PlasmoDB:PCOAH_00011930"/>
<reference evidence="2" key="1">
    <citation type="submission" date="2016-06" db="EMBL/GenBank/DDBJ databases">
        <title>First high quality genome sequence of Plasmodium coatneyi using continuous long reads from single molecule, real-time sequencing.</title>
        <authorList>
            <person name="Chien J.-T."/>
            <person name="Pakala S.B."/>
            <person name="Geraldo J.A."/>
            <person name="Lapp S.A."/>
            <person name="Barnwell J.W."/>
            <person name="Kissinger J.C."/>
            <person name="Galinski M.R."/>
            <person name="Humphrey J.C."/>
        </authorList>
    </citation>
    <scope>NUCLEOTIDE SEQUENCE [LARGE SCALE GENOMIC DNA]</scope>
    <source>
        <strain evidence="2">Hackeri</strain>
    </source>
</reference>
<dbReference type="Proteomes" id="UP000092716">
    <property type="component" value="Chromosome 5"/>
</dbReference>
<accession>A0A1B1DW56</accession>
<evidence type="ECO:0000313" key="2">
    <source>
        <dbReference type="Proteomes" id="UP000092716"/>
    </source>
</evidence>
<keyword evidence="2" id="KW-1185">Reference proteome</keyword>
<proteinExistence type="predicted"/>
<dbReference type="GeneID" id="30907919"/>
<gene>
    <name evidence="1" type="ORF">PCOAH_00011930</name>
</gene>
<dbReference type="KEGG" id="pcot:PCOAH_00011930"/>
<dbReference type="InterPro" id="IPR008780">
    <property type="entry name" value="Plasmodium_Vir"/>
</dbReference>
<dbReference type="RefSeq" id="XP_019913574.1">
    <property type="nucleotide sequence ID" value="XM_020058002.1"/>
</dbReference>
<organism evidence="1 2">
    <name type="scientific">Plasmodium coatneyi</name>
    <dbReference type="NCBI Taxonomy" id="208452"/>
    <lineage>
        <taxon>Eukaryota</taxon>
        <taxon>Sar</taxon>
        <taxon>Alveolata</taxon>
        <taxon>Apicomplexa</taxon>
        <taxon>Aconoidasida</taxon>
        <taxon>Haemosporida</taxon>
        <taxon>Plasmodiidae</taxon>
        <taxon>Plasmodium</taxon>
    </lineage>
</organism>
<protein>
    <submittedName>
        <fullName evidence="1">KIR protein</fullName>
    </submittedName>
</protein>
<name>A0A1B1DW56_9APIC</name>
<dbReference type="Pfam" id="PF05795">
    <property type="entry name" value="Plasmodium_Vir"/>
    <property type="match status" value="1"/>
</dbReference>